<feature type="binding site" evidence="10">
    <location>
        <position position="11"/>
    </location>
    <ligand>
        <name>sn-glycerol 1-phosphate</name>
        <dbReference type="ChEBI" id="CHEBI:57685"/>
    </ligand>
</feature>
<dbReference type="AlphaFoldDB" id="A0A7J3M3Q6"/>
<feature type="binding site" evidence="10">
    <location>
        <position position="193"/>
    </location>
    <ligand>
        <name>sn-glycerol 1-phosphate</name>
        <dbReference type="ChEBI" id="CHEBI:57685"/>
    </ligand>
</feature>
<dbReference type="PANTHER" id="PTHR40029:SF2">
    <property type="entry name" value="HEPTAPRENYLGLYCERYL PHOSPHATE SYNTHASE"/>
    <property type="match status" value="1"/>
</dbReference>
<keyword evidence="8 10" id="KW-1208">Phospholipid metabolism</keyword>
<evidence type="ECO:0000256" key="2">
    <source>
        <dbReference type="ARBA" id="ARBA00022516"/>
    </source>
</evidence>
<evidence type="ECO:0000256" key="8">
    <source>
        <dbReference type="ARBA" id="ARBA00023264"/>
    </source>
</evidence>
<dbReference type="NCBIfam" id="TIGR01768">
    <property type="entry name" value="GGGP-family"/>
    <property type="match status" value="1"/>
</dbReference>
<evidence type="ECO:0000256" key="7">
    <source>
        <dbReference type="ARBA" id="ARBA00023209"/>
    </source>
</evidence>
<dbReference type="Pfam" id="PF01884">
    <property type="entry name" value="PcrB"/>
    <property type="match status" value="1"/>
</dbReference>
<dbReference type="Gene3D" id="3.20.20.390">
    <property type="entry name" value="FMN-linked oxidoreductases"/>
    <property type="match status" value="1"/>
</dbReference>
<evidence type="ECO:0000256" key="3">
    <source>
        <dbReference type="ARBA" id="ARBA00022679"/>
    </source>
</evidence>
<keyword evidence="4 10" id="KW-0479">Metal-binding</keyword>
<dbReference type="InterPro" id="IPR008205">
    <property type="entry name" value="GGGP_HepGP_synthase"/>
</dbReference>
<dbReference type="HAMAP" id="MF_00112">
    <property type="entry name" value="GGGP_HepGP_synthase"/>
    <property type="match status" value="1"/>
</dbReference>
<dbReference type="InterPro" id="IPR026438">
    <property type="entry name" value="GGGP_synthase_archaea"/>
</dbReference>
<protein>
    <recommendedName>
        <fullName evidence="10">Geranylgeranylglyceryl phosphate synthase</fullName>
        <shortName evidence="10">GGGP synthase</shortName>
        <shortName evidence="10">GGGPS</shortName>
        <ecNumber evidence="10">2.5.1.41</ecNumber>
    </recommendedName>
    <alternativeName>
        <fullName evidence="10">(S)-3-O-geranylgeranylglyceryl phosphate synthase</fullName>
    </alternativeName>
    <alternativeName>
        <fullName evidence="10">Phosphoglycerol geranylgeranyltransferase</fullName>
    </alternativeName>
</protein>
<evidence type="ECO:0000256" key="6">
    <source>
        <dbReference type="ARBA" id="ARBA00023098"/>
    </source>
</evidence>
<comment type="similarity">
    <text evidence="10">Belongs to the GGGP/HepGP synthase family. Group I subfamily.</text>
</comment>
<comment type="cofactor">
    <cofactor evidence="10">
        <name>Mg(2+)</name>
        <dbReference type="ChEBI" id="CHEBI:18420"/>
    </cofactor>
</comment>
<evidence type="ECO:0000256" key="1">
    <source>
        <dbReference type="ARBA" id="ARBA00022490"/>
    </source>
</evidence>
<dbReference type="EC" id="2.5.1.41" evidence="10"/>
<dbReference type="GO" id="GO:0047294">
    <property type="term" value="F:phosphoglycerol geranylgeranyltransferase activity"/>
    <property type="evidence" value="ECO:0007669"/>
    <property type="project" value="UniProtKB-UniRule"/>
</dbReference>
<dbReference type="NCBIfam" id="TIGR04146">
    <property type="entry name" value="GGGPS_Afulg"/>
    <property type="match status" value="1"/>
</dbReference>
<dbReference type="InterPro" id="IPR039074">
    <property type="entry name" value="GGGP/HepGP_synthase_I"/>
</dbReference>
<comment type="caution">
    <text evidence="10">Lacks conserved residue(s) required for the propagation of feature annotation.</text>
</comment>
<evidence type="ECO:0000256" key="9">
    <source>
        <dbReference type="ARBA" id="ARBA00047288"/>
    </source>
</evidence>
<comment type="subcellular location">
    <subcellularLocation>
        <location evidence="10">Cytoplasm</location>
    </subcellularLocation>
</comment>
<dbReference type="NCBIfam" id="NF003199">
    <property type="entry name" value="PRK04169.1-3"/>
    <property type="match status" value="1"/>
</dbReference>
<comment type="pathway">
    <text evidence="10">Membrane lipid metabolism; glycerophospholipid metabolism.</text>
</comment>
<dbReference type="InterPro" id="IPR038597">
    <property type="entry name" value="GGGP/HepGP_synthase_sf"/>
</dbReference>
<accession>A0A7J3M3Q6</accession>
<keyword evidence="3 10" id="KW-0808">Transferase</keyword>
<keyword evidence="2 10" id="KW-0444">Lipid biosynthesis</keyword>
<proteinExistence type="inferred from homology"/>
<dbReference type="GO" id="GO:0000287">
    <property type="term" value="F:magnesium ion binding"/>
    <property type="evidence" value="ECO:0007669"/>
    <property type="project" value="UniProtKB-UniRule"/>
</dbReference>
<evidence type="ECO:0000256" key="10">
    <source>
        <dbReference type="HAMAP-Rule" id="MF_00112"/>
    </source>
</evidence>
<evidence type="ECO:0000256" key="4">
    <source>
        <dbReference type="ARBA" id="ARBA00022723"/>
    </source>
</evidence>
<keyword evidence="5 10" id="KW-0460">Magnesium</keyword>
<dbReference type="PANTHER" id="PTHR40029">
    <property type="match status" value="1"/>
</dbReference>
<evidence type="ECO:0000313" key="11">
    <source>
        <dbReference type="EMBL" id="HGT82894.1"/>
    </source>
</evidence>
<organism evidence="11">
    <name type="scientific">Archaeoglobus fulgidus</name>
    <dbReference type="NCBI Taxonomy" id="2234"/>
    <lineage>
        <taxon>Archaea</taxon>
        <taxon>Methanobacteriati</taxon>
        <taxon>Methanobacteriota</taxon>
        <taxon>Archaeoglobi</taxon>
        <taxon>Archaeoglobales</taxon>
        <taxon>Archaeoglobaceae</taxon>
        <taxon>Archaeoglobus</taxon>
    </lineage>
</organism>
<dbReference type="SUPFAM" id="SSF51395">
    <property type="entry name" value="FMN-linked oxidoreductases"/>
    <property type="match status" value="1"/>
</dbReference>
<comment type="function">
    <text evidence="10">Prenyltransferase that catalyzes the transfer of the geranylgeranyl moiety of geranylgeranyl diphosphate (GGPP) to the C3 hydroxyl of sn-glycerol-1-phosphate (G1P). This reaction is the first ether-bond-formation step in the biosynthesis of archaeal membrane lipids.</text>
</comment>
<comment type="caution">
    <text evidence="11">The sequence shown here is derived from an EMBL/GenBank/DDBJ whole genome shotgun (WGS) entry which is preliminary data.</text>
</comment>
<dbReference type="UniPathway" id="UPA00940"/>
<keyword evidence="6 10" id="KW-0443">Lipid metabolism</keyword>
<dbReference type="EMBL" id="DSYZ01000085">
    <property type="protein sequence ID" value="HGT82894.1"/>
    <property type="molecule type" value="Genomic_DNA"/>
</dbReference>
<feature type="binding site" evidence="10">
    <location>
        <position position="39"/>
    </location>
    <ligand>
        <name>Mg(2+)</name>
        <dbReference type="ChEBI" id="CHEBI:18420"/>
    </ligand>
</feature>
<dbReference type="GO" id="GO:0120536">
    <property type="term" value="F:heptaprenylglyceryl phosphate synthase activity"/>
    <property type="evidence" value="ECO:0007669"/>
    <property type="project" value="UniProtKB-ARBA"/>
</dbReference>
<feature type="binding site" evidence="10">
    <location>
        <begin position="163"/>
        <end position="168"/>
    </location>
    <ligand>
        <name>sn-glycerol 1-phosphate</name>
        <dbReference type="ChEBI" id="CHEBI:57685"/>
    </ligand>
</feature>
<reference evidence="11" key="1">
    <citation type="journal article" date="2020" name="mSystems">
        <title>Genome- and Community-Level Interaction Insights into Carbon Utilization and Element Cycling Functions of Hydrothermarchaeota in Hydrothermal Sediment.</title>
        <authorList>
            <person name="Zhou Z."/>
            <person name="Liu Y."/>
            <person name="Xu W."/>
            <person name="Pan J."/>
            <person name="Luo Z.H."/>
            <person name="Li M."/>
        </authorList>
    </citation>
    <scope>NUCLEOTIDE SEQUENCE [LARGE SCALE GENOMIC DNA]</scope>
    <source>
        <strain evidence="11">SpSt-587</strain>
    </source>
</reference>
<name>A0A7J3M3Q6_ARCFL</name>
<dbReference type="CDD" id="cd02812">
    <property type="entry name" value="PcrB_like"/>
    <property type="match status" value="1"/>
</dbReference>
<dbReference type="GO" id="GO:0005737">
    <property type="term" value="C:cytoplasm"/>
    <property type="evidence" value="ECO:0007669"/>
    <property type="project" value="UniProtKB-SubCell"/>
</dbReference>
<dbReference type="GO" id="GO:0046474">
    <property type="term" value="P:glycerophospholipid biosynthetic process"/>
    <property type="evidence" value="ECO:0007669"/>
    <property type="project" value="UniProtKB-UniRule"/>
</dbReference>
<comment type="catalytic activity">
    <reaction evidence="9 10">
        <text>sn-glycerol 1-phosphate + (2E,6E,10E)-geranylgeranyl diphosphate = sn-3-O-(geranylgeranyl)glycerol 1-phosphate + diphosphate</text>
        <dbReference type="Rhea" id="RHEA:23404"/>
        <dbReference type="ChEBI" id="CHEBI:33019"/>
        <dbReference type="ChEBI" id="CHEBI:57677"/>
        <dbReference type="ChEBI" id="CHEBI:57685"/>
        <dbReference type="ChEBI" id="CHEBI:58756"/>
        <dbReference type="EC" id="2.5.1.41"/>
    </reaction>
</comment>
<keyword evidence="7 10" id="KW-0594">Phospholipid biosynthesis</keyword>
<feature type="binding site" evidence="10">
    <location>
        <position position="13"/>
    </location>
    <ligand>
        <name>Mg(2+)</name>
        <dbReference type="ChEBI" id="CHEBI:18420"/>
    </ligand>
</feature>
<gene>
    <name evidence="11" type="ORF">ENT52_04125</name>
</gene>
<sequence length="229" mass="26028">MNWRSWKHITKLDPDRENSEEMIKAVAESGTDAVMVSGTQNVTLEKAKKLFRAVKDYSIPTVLEPSSPENVIYDADYLFVPIVLNAELGEWITGKHAEWVWMNYERFERFEEIFENVVFEGYIVLNSNSAVAKVTKSKCNLSKELVASFAFVGERMLKLPVIYIEYSGTYGDPEIVKEVKSKLKSARLFYGGGIDSRRKAKEMLSFADTIIVGNVIYEKGINAFLETIP</sequence>
<feature type="binding site" evidence="10">
    <location>
        <begin position="213"/>
        <end position="214"/>
    </location>
    <ligand>
        <name>sn-glycerol 1-phosphate</name>
        <dbReference type="ChEBI" id="CHEBI:57685"/>
    </ligand>
</feature>
<keyword evidence="1 10" id="KW-0963">Cytoplasm</keyword>
<evidence type="ECO:0000256" key="5">
    <source>
        <dbReference type="ARBA" id="ARBA00022842"/>
    </source>
</evidence>